<feature type="compositionally biased region" description="Polar residues" evidence="2">
    <location>
        <begin position="408"/>
        <end position="423"/>
    </location>
</feature>
<dbReference type="InterPro" id="IPR024774">
    <property type="entry name" value="PH_dom-Mcp5-type"/>
</dbReference>
<feature type="compositionally biased region" description="Polar residues" evidence="2">
    <location>
        <begin position="154"/>
        <end position="173"/>
    </location>
</feature>
<reference evidence="4" key="1">
    <citation type="journal article" date="2021" name="Nat. Commun.">
        <title>Genetic determinants of endophytism in the Arabidopsis root mycobiome.</title>
        <authorList>
            <person name="Mesny F."/>
            <person name="Miyauchi S."/>
            <person name="Thiergart T."/>
            <person name="Pickel B."/>
            <person name="Atanasova L."/>
            <person name="Karlsson M."/>
            <person name="Huettel B."/>
            <person name="Barry K.W."/>
            <person name="Haridas S."/>
            <person name="Chen C."/>
            <person name="Bauer D."/>
            <person name="Andreopoulos W."/>
            <person name="Pangilinan J."/>
            <person name="LaButti K."/>
            <person name="Riley R."/>
            <person name="Lipzen A."/>
            <person name="Clum A."/>
            <person name="Drula E."/>
            <person name="Henrissat B."/>
            <person name="Kohler A."/>
            <person name="Grigoriev I.V."/>
            <person name="Martin F.M."/>
            <person name="Hacquard S."/>
        </authorList>
    </citation>
    <scope>NUCLEOTIDE SEQUENCE</scope>
    <source>
        <strain evidence="4">MPI-CAGE-AT-0147</strain>
    </source>
</reference>
<feature type="compositionally biased region" description="Polar residues" evidence="2">
    <location>
        <begin position="624"/>
        <end position="635"/>
    </location>
</feature>
<feature type="compositionally biased region" description="Polar residues" evidence="2">
    <location>
        <begin position="1439"/>
        <end position="1458"/>
    </location>
</feature>
<protein>
    <recommendedName>
        <fullName evidence="3">PH domain-containing protein</fullName>
    </recommendedName>
</protein>
<gene>
    <name evidence="4" type="ORF">EDB81DRAFT_633290</name>
</gene>
<dbReference type="SMART" id="SM00233">
    <property type="entry name" value="PH"/>
    <property type="match status" value="1"/>
</dbReference>
<feature type="compositionally biased region" description="Polar residues" evidence="2">
    <location>
        <begin position="1726"/>
        <end position="1748"/>
    </location>
</feature>
<feature type="compositionally biased region" description="Polar residues" evidence="2">
    <location>
        <begin position="647"/>
        <end position="674"/>
    </location>
</feature>
<dbReference type="InterPro" id="IPR053005">
    <property type="entry name" value="Nuclear_Pos-Cytoskel_Interact"/>
</dbReference>
<feature type="compositionally biased region" description="Low complexity" evidence="2">
    <location>
        <begin position="1337"/>
        <end position="1347"/>
    </location>
</feature>
<feature type="region of interest" description="Disordered" evidence="2">
    <location>
        <begin position="359"/>
        <end position="397"/>
    </location>
</feature>
<evidence type="ECO:0000256" key="2">
    <source>
        <dbReference type="SAM" id="MobiDB-lite"/>
    </source>
</evidence>
<feature type="coiled-coil region" evidence="1">
    <location>
        <begin position="204"/>
        <end position="308"/>
    </location>
</feature>
<feature type="compositionally biased region" description="Basic and acidic residues" evidence="2">
    <location>
        <begin position="1299"/>
        <end position="1308"/>
    </location>
</feature>
<organism evidence="4 5">
    <name type="scientific">Dactylonectria macrodidyma</name>
    <dbReference type="NCBI Taxonomy" id="307937"/>
    <lineage>
        <taxon>Eukaryota</taxon>
        <taxon>Fungi</taxon>
        <taxon>Dikarya</taxon>
        <taxon>Ascomycota</taxon>
        <taxon>Pezizomycotina</taxon>
        <taxon>Sordariomycetes</taxon>
        <taxon>Hypocreomycetidae</taxon>
        <taxon>Hypocreales</taxon>
        <taxon>Nectriaceae</taxon>
        <taxon>Dactylonectria</taxon>
    </lineage>
</organism>
<feature type="compositionally biased region" description="Low complexity" evidence="2">
    <location>
        <begin position="537"/>
        <end position="551"/>
    </location>
</feature>
<evidence type="ECO:0000259" key="3">
    <source>
        <dbReference type="PROSITE" id="PS50003"/>
    </source>
</evidence>
<feature type="region of interest" description="Disordered" evidence="2">
    <location>
        <begin position="1298"/>
        <end position="1371"/>
    </location>
</feature>
<dbReference type="GO" id="GO:0005739">
    <property type="term" value="C:mitochondrion"/>
    <property type="evidence" value="ECO:0007669"/>
    <property type="project" value="TreeGrafter"/>
</dbReference>
<dbReference type="GO" id="GO:0005938">
    <property type="term" value="C:cell cortex"/>
    <property type="evidence" value="ECO:0007669"/>
    <property type="project" value="InterPro"/>
</dbReference>
<dbReference type="InterPro" id="IPR001849">
    <property type="entry name" value="PH_domain"/>
</dbReference>
<dbReference type="Pfam" id="PF12814">
    <property type="entry name" value="Mcp5_PH"/>
    <property type="match status" value="1"/>
</dbReference>
<feature type="region of interest" description="Disordered" evidence="2">
    <location>
        <begin position="1845"/>
        <end position="1882"/>
    </location>
</feature>
<evidence type="ECO:0000313" key="4">
    <source>
        <dbReference type="EMBL" id="KAH7175923.1"/>
    </source>
</evidence>
<dbReference type="SUPFAM" id="SSF50729">
    <property type="entry name" value="PH domain-like"/>
    <property type="match status" value="1"/>
</dbReference>
<evidence type="ECO:0000256" key="1">
    <source>
        <dbReference type="SAM" id="Coils"/>
    </source>
</evidence>
<dbReference type="GO" id="GO:0032065">
    <property type="term" value="P:maintenance of protein location in cell cortex"/>
    <property type="evidence" value="ECO:0007669"/>
    <property type="project" value="InterPro"/>
</dbReference>
<feature type="region of interest" description="Disordered" evidence="2">
    <location>
        <begin position="1400"/>
        <end position="1465"/>
    </location>
</feature>
<dbReference type="PANTHER" id="PTHR28190:SF1">
    <property type="entry name" value="NUCLEAR MIGRATION PROTEIN NUM1"/>
    <property type="match status" value="1"/>
</dbReference>
<feature type="compositionally biased region" description="Polar residues" evidence="2">
    <location>
        <begin position="504"/>
        <end position="517"/>
    </location>
</feature>
<name>A0A9P9FRR8_9HYPO</name>
<proteinExistence type="predicted"/>
<keyword evidence="5" id="KW-1185">Reference proteome</keyword>
<feature type="compositionally biased region" description="Polar residues" evidence="2">
    <location>
        <begin position="1477"/>
        <end position="1487"/>
    </location>
</feature>
<dbReference type="PROSITE" id="PS50003">
    <property type="entry name" value="PH_DOMAIN"/>
    <property type="match status" value="1"/>
</dbReference>
<feature type="compositionally biased region" description="Basic and acidic residues" evidence="2">
    <location>
        <begin position="450"/>
        <end position="459"/>
    </location>
</feature>
<comment type="caution">
    <text evidence="4">The sequence shown here is derived from an EMBL/GenBank/DDBJ whole genome shotgun (WGS) entry which is preliminary data.</text>
</comment>
<evidence type="ECO:0000313" key="5">
    <source>
        <dbReference type="Proteomes" id="UP000738349"/>
    </source>
</evidence>
<feature type="region of interest" description="Disordered" evidence="2">
    <location>
        <begin position="1723"/>
        <end position="1756"/>
    </location>
</feature>
<feature type="region of interest" description="Disordered" evidence="2">
    <location>
        <begin position="450"/>
        <end position="674"/>
    </location>
</feature>
<feature type="compositionally biased region" description="Polar residues" evidence="2">
    <location>
        <begin position="134"/>
        <end position="143"/>
    </location>
</feature>
<feature type="coiled-coil region" evidence="1">
    <location>
        <begin position="55"/>
        <end position="123"/>
    </location>
</feature>
<dbReference type="PANTHER" id="PTHR28190">
    <property type="entry name" value="NUCLEAR MIGRATION PROTEIN NUM1"/>
    <property type="match status" value="1"/>
</dbReference>
<feature type="region of interest" description="Disordered" evidence="2">
    <location>
        <begin position="407"/>
        <end position="426"/>
    </location>
</feature>
<feature type="domain" description="PH" evidence="3">
    <location>
        <begin position="1591"/>
        <end position="1692"/>
    </location>
</feature>
<feature type="region of interest" description="Disordered" evidence="2">
    <location>
        <begin position="128"/>
        <end position="185"/>
    </location>
</feature>
<feature type="region of interest" description="Disordered" evidence="2">
    <location>
        <begin position="687"/>
        <end position="723"/>
    </location>
</feature>
<dbReference type="Proteomes" id="UP000738349">
    <property type="component" value="Unassembled WGS sequence"/>
</dbReference>
<keyword evidence="1" id="KW-0175">Coiled coil</keyword>
<feature type="region of interest" description="Disordered" evidence="2">
    <location>
        <begin position="1477"/>
        <end position="1545"/>
    </location>
</feature>
<dbReference type="GO" id="GO:0015631">
    <property type="term" value="F:tubulin binding"/>
    <property type="evidence" value="ECO:0007669"/>
    <property type="project" value="TreeGrafter"/>
</dbReference>
<accession>A0A9P9FRR8</accession>
<feature type="compositionally biased region" description="Polar residues" evidence="2">
    <location>
        <begin position="359"/>
        <end position="370"/>
    </location>
</feature>
<feature type="compositionally biased region" description="Low complexity" evidence="2">
    <location>
        <begin position="1404"/>
        <end position="1414"/>
    </location>
</feature>
<dbReference type="GO" id="GO:0005543">
    <property type="term" value="F:phospholipid binding"/>
    <property type="evidence" value="ECO:0007669"/>
    <property type="project" value="InterPro"/>
</dbReference>
<sequence length="1882" mass="205552">MASSLASEKPRLPAPGAMVHDPFVTSTPVPAHHRYSNFDHDLFIAGPASSPRQAKRALEAHLAETERRLEEAGKLGNALVTQRKTLTEQLQEVEKLQSDGELNSELRQKLVDIEKEYNNLARESARAFLPKQRVPSNEANPNSPFAPESRSGRRSVSPSKFESQATGSPTKLSVPNRKIRNQPSNRVHDIEFAAEISTSLIAQVRNLQALLAERDEEVKDFKADKSRLEIESESFQQRAKSLDESENRYKEENWNLETKLQEITTQQKEAADREKRLTQSLNVTNAEKVTAQRELDEVKVTYARLVEEHAAAVRNHDIELGTAKRKIGMAEGERAAMQRRIDDLTGQNQELARAFSTQRARVLSMESNPRPSDDDFESTGDQATPEHSPPQSPIKGTPRHAVLETETMKSSLSHAQRTIQSQRGLLHREKTEKLELRRIIQDLRDDLEKARTEASETRASKRAHKKESKEFKKPPRLLGSFRSSRQEVIHDDPDWEDQGDVSPRASSSPMTASTITVRHQAGDAFPPTDASDRFDTANEASESAFESAFETANERATETEDFQTVNEEFSGSDAETETEGTTRGFGKMMRPPSLPSGMSRHASRHSFHSTASTSADEDDFTHIRTPTGTLSSQRTTRFRLSRGIFNRSRQASEEPTFQSSPASFVSSTGGTPQAGQSLFAELQDFDGSDDESIDAHTPSRRGVRSSTPGSVGRQFSPPPPVPAIPKTVMVDSGVMTDPVKIAPAWLEIPTRSLDGSQPGSPVSVIAAERPLSMVSVVDTSGDRSIASWPVDDLIDSSRPVSMSYSDAGAQYDPDMGLKLAQFPAPPTLAPILPPTLSMSTFAFENVEPREEVVVPPAPPALSLTQISNESLEPPVAEPEIPLPDLSLTAIVAENLEPVAEPEIPPPHLSFTTILVENLEPVSEPEIPAPDLSLTSIISQNLQPVAEPEIPLPDLSLSTIICGESVEPLVEPEATAMAVVPLRPSLNLSGISQEHIEPVAAKAPELSMSTISREHVEPISPPEPVIIPVPQLSLSTIFGEHVEPITQPETPTPELNISNILGEHVEPVAEPEIPIPELSMSSIAGEHVEPIAEPVPEPFVPELSISSIQAEHVEPVALKAPDLSISTIQGENIEPIALAAPDLSISAIQGEHIEEVEPVVEAEKIVPPASLNLSSIYAEHCEPREELQPTPTPVKLAYSHLSTEQVEPLSEPKPLPPSLALSSIATENVKPVLEPLPPLPTLVMSSIAAQGVEPIIPVHKKSSVPSFGFSAIESIETQPVSPQGWRSGFVLPGDMVTPFLERDAPETPTHRSLGRSKHRDASPIIAEDETRQSPRDTPQPQTPESQQPFREISTNTNARPIRKALSTSDQGAQTALTADAIDSMFKARSHPALSPEKSLALADFGTPGTTGTSGTVRIRRSQESFGSPSRNKGKMVGDVFSSSPVRRPGSSASGKTSSLHDAPPLPANHRETIEAARTGSSHGVQNNMGPPLWPASALKRRPSTPTQPMSTRGTLTPRAVRNGADDNGENHSPQKLTDASRKSSVSSFASELDSRFNMRPGEVGLAGFGPNTDPRMIQAITQTMIGEHLWKYTRKTGRGEMSGNRHRRYFWVHPYTRTLYWSERDPSSAGRAELRAKSVPIEAVRVVTDDNPMPPGLHRKSLVIISPGRTIKFTCTTGQRHETWFNALSYLLLRTNNDAQSDLDEMGGHITREDVDEFNPQVGRRVTNGTQSRAPPSLSSYNSRTTRNESPAVGMSMNIPTLTPTPHKTPQRPSIGTLSKLSGYWKGSQLSGTLTRRGRAVSGQDASIYEASEAHDSAEDLREMIERQDRESDRLENVRACCDGKHDVGSLPHLAKRSRSSNNTHSHPGLLTTTPMASMRSRA</sequence>
<dbReference type="OrthoDB" id="2149224at2759"/>
<dbReference type="EMBL" id="JAGMUV010000001">
    <property type="protein sequence ID" value="KAH7175923.1"/>
    <property type="molecule type" value="Genomic_DNA"/>
</dbReference>
<feature type="compositionally biased region" description="Polar residues" evidence="2">
    <location>
        <begin position="1859"/>
        <end position="1875"/>
    </location>
</feature>
<feature type="coiled-coil region" evidence="1">
    <location>
        <begin position="1810"/>
        <end position="1837"/>
    </location>
</feature>
<dbReference type="GO" id="GO:0000226">
    <property type="term" value="P:microtubule cytoskeleton organization"/>
    <property type="evidence" value="ECO:0007669"/>
    <property type="project" value="TreeGrafter"/>
</dbReference>
<feature type="compositionally biased region" description="Polar residues" evidence="2">
    <location>
        <begin position="1502"/>
        <end position="1513"/>
    </location>
</feature>
<dbReference type="CDD" id="cd13365">
    <property type="entry name" value="PH_PLC_plant-like"/>
    <property type="match status" value="1"/>
</dbReference>